<feature type="transmembrane region" description="Helical" evidence="7">
    <location>
        <begin position="145"/>
        <end position="168"/>
    </location>
</feature>
<dbReference type="Pfam" id="PF00528">
    <property type="entry name" value="BPD_transp_1"/>
    <property type="match status" value="1"/>
</dbReference>
<keyword evidence="6 7" id="KW-0472">Membrane</keyword>
<name>A0A4Q7M228_9MICO</name>
<evidence type="ECO:0000256" key="3">
    <source>
        <dbReference type="ARBA" id="ARBA00022475"/>
    </source>
</evidence>
<dbReference type="OrthoDB" id="2063054at2"/>
<dbReference type="GO" id="GO:0005886">
    <property type="term" value="C:plasma membrane"/>
    <property type="evidence" value="ECO:0007669"/>
    <property type="project" value="UniProtKB-SubCell"/>
</dbReference>
<keyword evidence="2 7" id="KW-0813">Transport</keyword>
<dbReference type="PROSITE" id="PS50928">
    <property type="entry name" value="ABC_TM1"/>
    <property type="match status" value="1"/>
</dbReference>
<dbReference type="InterPro" id="IPR000515">
    <property type="entry name" value="MetI-like"/>
</dbReference>
<dbReference type="EMBL" id="SGWX01000001">
    <property type="protein sequence ID" value="RZS61013.1"/>
    <property type="molecule type" value="Genomic_DNA"/>
</dbReference>
<evidence type="ECO:0000256" key="8">
    <source>
        <dbReference type="SAM" id="MobiDB-lite"/>
    </source>
</evidence>
<reference evidence="10 11" key="1">
    <citation type="submission" date="2019-02" db="EMBL/GenBank/DDBJ databases">
        <title>Sequencing the genomes of 1000 actinobacteria strains.</title>
        <authorList>
            <person name="Klenk H.-P."/>
        </authorList>
    </citation>
    <scope>NUCLEOTIDE SEQUENCE [LARGE SCALE GENOMIC DNA]</scope>
    <source>
        <strain evidence="10 11">DSM 16932</strain>
    </source>
</reference>
<keyword evidence="4 7" id="KW-0812">Transmembrane</keyword>
<comment type="caution">
    <text evidence="10">The sequence shown here is derived from an EMBL/GenBank/DDBJ whole genome shotgun (WGS) entry which is preliminary data.</text>
</comment>
<feature type="transmembrane region" description="Helical" evidence="7">
    <location>
        <begin position="289"/>
        <end position="309"/>
    </location>
</feature>
<dbReference type="SUPFAM" id="SSF161098">
    <property type="entry name" value="MetI-like"/>
    <property type="match status" value="1"/>
</dbReference>
<dbReference type="Gene3D" id="1.10.3720.10">
    <property type="entry name" value="MetI-like"/>
    <property type="match status" value="1"/>
</dbReference>
<dbReference type="Proteomes" id="UP000293852">
    <property type="component" value="Unassembled WGS sequence"/>
</dbReference>
<evidence type="ECO:0000313" key="10">
    <source>
        <dbReference type="EMBL" id="RZS61013.1"/>
    </source>
</evidence>
<evidence type="ECO:0000256" key="6">
    <source>
        <dbReference type="ARBA" id="ARBA00023136"/>
    </source>
</evidence>
<feature type="compositionally biased region" description="Basic residues" evidence="8">
    <location>
        <begin position="24"/>
        <end position="35"/>
    </location>
</feature>
<sequence length="324" mass="34897">MTTMTRSTPLAAPGLTPPGPDARRRVRPRRRNRHRPAWDEEPSLAGSAAKGLLLVVICLVTTYPMIAVLATSLSSQEEIAAKNGLVLWPSRPTLAAYEQVFSGGVVAEALMRSVGITVVGTVSSVVLTVLMAYGLSRPRVVGGRFWLMSVLATMFFSAGIIPSFLVVSELGLRGHYAAVILPTIISAFNLVVVRSFFMSLPAELFEAARIDGAGELRILATIVMPLSRGVVAVISLFYGVAYWNAFFNAMLYLDMDQWPVSMILRQYVLLGQPVADTAATSEVAAPSQALQMAVVVVSLLPILIVYPLLQRYFTKGVLTGAVKG</sequence>
<dbReference type="PANTHER" id="PTHR43744:SF9">
    <property type="entry name" value="POLYGALACTURONAN_RHAMNOGALACTURONAN TRANSPORT SYSTEM PERMEASE PROTEIN YTCP"/>
    <property type="match status" value="1"/>
</dbReference>
<feature type="transmembrane region" description="Helical" evidence="7">
    <location>
        <begin position="109"/>
        <end position="133"/>
    </location>
</feature>
<dbReference type="AlphaFoldDB" id="A0A4Q7M228"/>
<feature type="region of interest" description="Disordered" evidence="8">
    <location>
        <begin position="1"/>
        <end position="41"/>
    </location>
</feature>
<dbReference type="GO" id="GO:0055085">
    <property type="term" value="P:transmembrane transport"/>
    <property type="evidence" value="ECO:0007669"/>
    <property type="project" value="InterPro"/>
</dbReference>
<feature type="transmembrane region" description="Helical" evidence="7">
    <location>
        <begin position="174"/>
        <end position="197"/>
    </location>
</feature>
<proteinExistence type="inferred from homology"/>
<dbReference type="InterPro" id="IPR035906">
    <property type="entry name" value="MetI-like_sf"/>
</dbReference>
<comment type="similarity">
    <text evidence="7">Belongs to the binding-protein-dependent transport system permease family.</text>
</comment>
<keyword evidence="3" id="KW-1003">Cell membrane</keyword>
<evidence type="ECO:0000256" key="1">
    <source>
        <dbReference type="ARBA" id="ARBA00004651"/>
    </source>
</evidence>
<evidence type="ECO:0000259" key="9">
    <source>
        <dbReference type="PROSITE" id="PS50928"/>
    </source>
</evidence>
<dbReference type="CDD" id="cd06261">
    <property type="entry name" value="TM_PBP2"/>
    <property type="match status" value="1"/>
</dbReference>
<protein>
    <submittedName>
        <fullName evidence="10">Carbohydrate ABC transporter membrane protein 2 (CUT1 family)</fullName>
    </submittedName>
</protein>
<evidence type="ECO:0000313" key="11">
    <source>
        <dbReference type="Proteomes" id="UP000293852"/>
    </source>
</evidence>
<evidence type="ECO:0000256" key="2">
    <source>
        <dbReference type="ARBA" id="ARBA00022448"/>
    </source>
</evidence>
<evidence type="ECO:0000256" key="7">
    <source>
        <dbReference type="RuleBase" id="RU363032"/>
    </source>
</evidence>
<comment type="subcellular location">
    <subcellularLocation>
        <location evidence="1 7">Cell membrane</location>
        <topology evidence="1 7">Multi-pass membrane protein</topology>
    </subcellularLocation>
</comment>
<evidence type="ECO:0000256" key="5">
    <source>
        <dbReference type="ARBA" id="ARBA00022989"/>
    </source>
</evidence>
<keyword evidence="5 7" id="KW-1133">Transmembrane helix</keyword>
<keyword evidence="11" id="KW-1185">Reference proteome</keyword>
<feature type="domain" description="ABC transmembrane type-1" evidence="9">
    <location>
        <begin position="110"/>
        <end position="309"/>
    </location>
</feature>
<feature type="transmembrane region" description="Helical" evidence="7">
    <location>
        <begin position="52"/>
        <end position="73"/>
    </location>
</feature>
<evidence type="ECO:0000256" key="4">
    <source>
        <dbReference type="ARBA" id="ARBA00022692"/>
    </source>
</evidence>
<dbReference type="PANTHER" id="PTHR43744">
    <property type="entry name" value="ABC TRANSPORTER PERMEASE PROTEIN MG189-RELATED-RELATED"/>
    <property type="match status" value="1"/>
</dbReference>
<organism evidence="10 11">
    <name type="scientific">Xylanimonas ulmi</name>
    <dbReference type="NCBI Taxonomy" id="228973"/>
    <lineage>
        <taxon>Bacteria</taxon>
        <taxon>Bacillati</taxon>
        <taxon>Actinomycetota</taxon>
        <taxon>Actinomycetes</taxon>
        <taxon>Micrococcales</taxon>
        <taxon>Promicromonosporaceae</taxon>
        <taxon>Xylanimonas</taxon>
    </lineage>
</organism>
<accession>A0A4Q7M228</accession>
<gene>
    <name evidence="10" type="ORF">EV386_1294</name>
</gene>
<feature type="transmembrane region" description="Helical" evidence="7">
    <location>
        <begin position="218"/>
        <end position="243"/>
    </location>
</feature>
<dbReference type="RefSeq" id="WP_130413376.1">
    <property type="nucleotide sequence ID" value="NZ_SGWX01000001.1"/>
</dbReference>